<dbReference type="InterPro" id="IPR052358">
    <property type="entry name" value="Aro_Compnd_Degr_Hydrolases"/>
</dbReference>
<evidence type="ECO:0000313" key="3">
    <source>
        <dbReference type="Proteomes" id="UP000184356"/>
    </source>
</evidence>
<name>A0A1L9T4G7_9EURO</name>
<dbReference type="SUPFAM" id="SSF51556">
    <property type="entry name" value="Metallo-dependent hydrolases"/>
    <property type="match status" value="1"/>
</dbReference>
<dbReference type="RefSeq" id="XP_040698138.1">
    <property type="nucleotide sequence ID" value="XM_040850646.1"/>
</dbReference>
<dbReference type="VEuPathDB" id="FungiDB:ASPSYDRAFT_72445"/>
<accession>A0A1L9T4G7</accession>
<protein>
    <recommendedName>
        <fullName evidence="1">Amidohydrolase-related domain-containing protein</fullName>
    </recommendedName>
</protein>
<dbReference type="STRING" id="1036612.A0A1L9T4G7"/>
<dbReference type="Gene3D" id="3.20.20.140">
    <property type="entry name" value="Metal-dependent hydrolases"/>
    <property type="match status" value="1"/>
</dbReference>
<feature type="domain" description="Amidohydrolase-related" evidence="1">
    <location>
        <begin position="11"/>
        <end position="290"/>
    </location>
</feature>
<dbReference type="Pfam" id="PF04909">
    <property type="entry name" value="Amidohydro_2"/>
    <property type="match status" value="1"/>
</dbReference>
<dbReference type="EMBL" id="KV878595">
    <property type="protein sequence ID" value="OJJ54332.1"/>
    <property type="molecule type" value="Genomic_DNA"/>
</dbReference>
<reference evidence="3" key="1">
    <citation type="journal article" date="2017" name="Genome Biol.">
        <title>Comparative genomics reveals high biological diversity and specific adaptations in the industrially and medically important fungal genus Aspergillus.</title>
        <authorList>
            <person name="de Vries R.P."/>
            <person name="Riley R."/>
            <person name="Wiebenga A."/>
            <person name="Aguilar-Osorio G."/>
            <person name="Amillis S."/>
            <person name="Uchima C.A."/>
            <person name="Anderluh G."/>
            <person name="Asadollahi M."/>
            <person name="Askin M."/>
            <person name="Barry K."/>
            <person name="Battaglia E."/>
            <person name="Bayram O."/>
            <person name="Benocci T."/>
            <person name="Braus-Stromeyer S.A."/>
            <person name="Caldana C."/>
            <person name="Canovas D."/>
            <person name="Cerqueira G.C."/>
            <person name="Chen F."/>
            <person name="Chen W."/>
            <person name="Choi C."/>
            <person name="Clum A."/>
            <person name="Dos Santos R.A."/>
            <person name="Damasio A.R."/>
            <person name="Diallinas G."/>
            <person name="Emri T."/>
            <person name="Fekete E."/>
            <person name="Flipphi M."/>
            <person name="Freyberg S."/>
            <person name="Gallo A."/>
            <person name="Gournas C."/>
            <person name="Habgood R."/>
            <person name="Hainaut M."/>
            <person name="Harispe M.L."/>
            <person name="Henrissat B."/>
            <person name="Hilden K.S."/>
            <person name="Hope R."/>
            <person name="Hossain A."/>
            <person name="Karabika E."/>
            <person name="Karaffa L."/>
            <person name="Karanyi Z."/>
            <person name="Krasevec N."/>
            <person name="Kuo A."/>
            <person name="Kusch H."/>
            <person name="LaButti K."/>
            <person name="Lagendijk E.L."/>
            <person name="Lapidus A."/>
            <person name="Levasseur A."/>
            <person name="Lindquist E."/>
            <person name="Lipzen A."/>
            <person name="Logrieco A.F."/>
            <person name="MacCabe A."/>
            <person name="Maekelae M.R."/>
            <person name="Malavazi I."/>
            <person name="Melin P."/>
            <person name="Meyer V."/>
            <person name="Mielnichuk N."/>
            <person name="Miskei M."/>
            <person name="Molnar A.P."/>
            <person name="Mule G."/>
            <person name="Ngan C.Y."/>
            <person name="Orejas M."/>
            <person name="Orosz E."/>
            <person name="Ouedraogo J.P."/>
            <person name="Overkamp K.M."/>
            <person name="Park H.-S."/>
            <person name="Perrone G."/>
            <person name="Piumi F."/>
            <person name="Punt P.J."/>
            <person name="Ram A.F."/>
            <person name="Ramon A."/>
            <person name="Rauscher S."/>
            <person name="Record E."/>
            <person name="Riano-Pachon D.M."/>
            <person name="Robert V."/>
            <person name="Roehrig J."/>
            <person name="Ruller R."/>
            <person name="Salamov A."/>
            <person name="Salih N.S."/>
            <person name="Samson R.A."/>
            <person name="Sandor E."/>
            <person name="Sanguinetti M."/>
            <person name="Schuetze T."/>
            <person name="Sepcic K."/>
            <person name="Shelest E."/>
            <person name="Sherlock G."/>
            <person name="Sophianopoulou V."/>
            <person name="Squina F.M."/>
            <person name="Sun H."/>
            <person name="Susca A."/>
            <person name="Todd R.B."/>
            <person name="Tsang A."/>
            <person name="Unkles S.E."/>
            <person name="van de Wiele N."/>
            <person name="van Rossen-Uffink D."/>
            <person name="Oliveira J.V."/>
            <person name="Vesth T.C."/>
            <person name="Visser J."/>
            <person name="Yu J.-H."/>
            <person name="Zhou M."/>
            <person name="Andersen M.R."/>
            <person name="Archer D.B."/>
            <person name="Baker S.E."/>
            <person name="Benoit I."/>
            <person name="Brakhage A.A."/>
            <person name="Braus G.H."/>
            <person name="Fischer R."/>
            <person name="Frisvad J.C."/>
            <person name="Goldman G.H."/>
            <person name="Houbraken J."/>
            <person name="Oakley B."/>
            <person name="Pocsi I."/>
            <person name="Scazzocchio C."/>
            <person name="Seiboth B."/>
            <person name="vanKuyk P.A."/>
            <person name="Wortman J."/>
            <person name="Dyer P.S."/>
            <person name="Grigoriev I.V."/>
        </authorList>
    </citation>
    <scope>NUCLEOTIDE SEQUENCE [LARGE SCALE GENOMIC DNA]</scope>
    <source>
        <strain evidence="3">CBS 593.65</strain>
    </source>
</reference>
<keyword evidence="3" id="KW-1185">Reference proteome</keyword>
<dbReference type="PANTHER" id="PTHR35563:SF2">
    <property type="entry name" value="BARREL METAL-DEPENDENT HYDROLASE, PUTATIVE (AFU_ORTHOLOGUE AFUA_1G16240)-RELATED"/>
    <property type="match status" value="1"/>
</dbReference>
<dbReference type="AlphaFoldDB" id="A0A1L9T4G7"/>
<dbReference type="InterPro" id="IPR006680">
    <property type="entry name" value="Amidohydro-rel"/>
</dbReference>
<proteinExistence type="predicted"/>
<dbReference type="GO" id="GO:0016787">
    <property type="term" value="F:hydrolase activity"/>
    <property type="evidence" value="ECO:0007669"/>
    <property type="project" value="InterPro"/>
</dbReference>
<gene>
    <name evidence="2" type="ORF">ASPSYDRAFT_72445</name>
</gene>
<organism evidence="2 3">
    <name type="scientific">Aspergillus sydowii CBS 593.65</name>
    <dbReference type="NCBI Taxonomy" id="1036612"/>
    <lineage>
        <taxon>Eukaryota</taxon>
        <taxon>Fungi</taxon>
        <taxon>Dikarya</taxon>
        <taxon>Ascomycota</taxon>
        <taxon>Pezizomycotina</taxon>
        <taxon>Eurotiomycetes</taxon>
        <taxon>Eurotiomycetidae</taxon>
        <taxon>Eurotiales</taxon>
        <taxon>Aspergillaceae</taxon>
        <taxon>Aspergillus</taxon>
        <taxon>Aspergillus subgen. Nidulantes</taxon>
    </lineage>
</organism>
<evidence type="ECO:0000313" key="2">
    <source>
        <dbReference type="EMBL" id="OJJ54332.1"/>
    </source>
</evidence>
<dbReference type="GeneID" id="63766719"/>
<dbReference type="Proteomes" id="UP000184356">
    <property type="component" value="Unassembled WGS sequence"/>
</dbReference>
<evidence type="ECO:0000259" key="1">
    <source>
        <dbReference type="Pfam" id="PF04909"/>
    </source>
</evidence>
<dbReference type="PANTHER" id="PTHR35563">
    <property type="entry name" value="BARREL METAL-DEPENDENT HYDROLASE, PUTATIVE (AFU_ORTHOLOGUE AFUA_1G16240)-RELATED"/>
    <property type="match status" value="1"/>
</dbReference>
<dbReference type="OrthoDB" id="2135488at2759"/>
<dbReference type="InterPro" id="IPR032466">
    <property type="entry name" value="Metal_Hydrolase"/>
</dbReference>
<sequence length="291" mass="31983">MWPGDSHASAWDCHIHCWDPVRHPYRLGRVYTPPPALLESFLQDSPLRHVMVVQASVEDGYSGLVATLSHCQRHHPDVVIRGTIALQGPWVEPDTATLDSLHKLGVRSIRIHGFHSSPGDECNTIYTLLQSLARSYAVRALGWTVSAQLPLRTWAALQERLLTDPALANLHLIADHNGCATPAGAGSANFASFLELLRAKRASVKVSALYRRSPGNTNAMQPIIEAFAHTAPGALLWGSDWPHCDSTAGGHELPPLRGPAEVAEELQLLQSWLTADQWRMMMEENPKAIFA</sequence>